<feature type="chain" id="PRO_5041733002" evidence="2">
    <location>
        <begin position="17"/>
        <end position="2095"/>
    </location>
</feature>
<evidence type="ECO:0000313" key="5">
    <source>
        <dbReference type="Proteomes" id="UP001642409"/>
    </source>
</evidence>
<sequence length="2095" mass="234911">MLQYFMLFSLQAQMSACEWQLSGRIWYSTQSCSLDAPLDLSKIRNPALQSSTDFADIDASVVTAVQMGQELADNSQFNQLLDIGPLGALSNGLIIINSSIQVDNDVESLYVSVFGSFQGSLDNISISGSVNISINNPNLKQIHLSTFIGNTRPGLNRTISNQDEADFTFRNVKTELSYYLNEQKVMNKLSYLDSSYNIVQDPTTVEVHLKTVFDDEEINVPSASVDYSKLVQDKYTVTDNQKMNTFDVYTWTSIPYKKGNQIDNQFINAFEDLYTNSLQIQLEKFYETEGMMVRRFNDAGKELEMANDNDPSVVLTIYQEDTKAVAIRKDSPMVICEYPYFYDITGKQCVDSCITKFIFQSTCVESCPEGFYLFNNECWIRCPTWLGAIPQSGNNICQDCGSEYASDTTCTACPSSKFMFNRGCFDYCPPGTISDSFNKCSEPPGEDNCDPSEYFLELGYPVTYPRRFYSFCSPEKPSWLYNIVIQKADNSIVPTRVFKPICTGTALVNNQCIESSTPTLTPTECPLKDNKICRSACINTSNTFNNGYLVQQCSSTCNSLNYPQPTFGVCHICYGNYDGGNFYHRHTSKCISSCKNWSQTSVSAPLVCEDDSSCPIYIVHNDTSNECVSSCPDTEFIYKNIISDIETQCLKACPVGKYPDRVTNVCTANCQYLKSTDFMSKCEKPNTTDCMRIQGDKAPYQCIPSCEHDQFVQSDFSCVDYKDFNLAQCGMMLKSGVWKPILNCEINGKLNMASMPIINVVGLQHAESGSYDYYTAIDVDNFGILQNAAIIVNISIEINDQEAYIALFGQVLGRLENVTAIGYINITTNLQNTQLYLSKLTGAVNRDKDMTINSSNDIRTFVNVTSNIRFFVNTVEVTTDIYNVNFVGAFNGESLVIPTSTITPETYVQGNGQKLVASQYVFHQHDQVEEFTIMIYSEKELTNVLSKKFYIQSFTRYLETAFTIQKMEVKYFSAQRAQCNFEEAAIIVYFDEFRAMAIPSSTQTQPSDLDTVLCDTQHVYNPKSNSCKNFVACKQNGFVHKSLCLTTCPTTTYTAYLGKCYQNCPIHLGMVFNGSCIDNICPTGQMATPTQCIATNSFQCDLNFFPLTKNGVTLGCVSSCPPGTVTFVVNSKATCKIPTQETDCEVSLFIKIEDDERYYSRCQTFAPSSTYKVLISKTYSNKNPDAKFLGLNSIFNNLTSCDTDINPSSNQMKPFNDYGECKLMCLNGHFDNQDGTCKVTCPNYMVESKEFGTCSFCAENEYFDNVTRKCLSTAKYFVKINGHNISLLEADAMNTLNDPKGFKHYTWSDQNIVQCVYSCADLKLVQGDNYECVTNCKQGQVLSILNASCNVSCGQSGISTQYYKVEFLNGTETIQSIEAKYKTLKCYDNFSTCNAEPIDDPKTFAYNKRCVGCVEGTVWNRSSSDVSCIPTESCFYFDSYPSNPKICETPGDPTYCKSYMPAYSNGKYVCSKTVCGAEFYNMSNFCVPSCARYQKYTYVVSNANNTITKQCLDECPEKIYHVQGVENVCLTAAECASPTYKVELKTGLCKCNAYKFNGTCVDSCVDKDYDRYDETNRECNNVCFFTIVLVDGQQRKVCNEIMSSCSGLSNGQQCVGACPDTYFIDGQQCVISCDTGMYFPNNKTCVGSVTNCPYFIRNSNQRMCYASCPSSNPFTNGQECVKNCQDIKMVQSGTTCMSSCPGDSPFFEFQQCTSGCTAKIYYNDTKVCVSDIAECSVYIQEGDSKVCLKKCPKATPFTNNQLCVQSCEKGFLNWNMTCVTSSASCDMIDNYTPGNKIFNCTKSCDFYVSSVVNNAYQFTCYKSCADYNSGIFTYFIKTNRGGKCIRTCTDEITGTDSLVYYYVTNSQSYKQCVTTCNNITTSDITLYREGGYPFDFCVQKCKDGSSVQDNVCQLGDCPQQTPYFFIDSMKNKLCYSSCPKSYVIYNVNQCLVKCPENFKTAGQICVVVNKTSQTVMYIVVAIVMLIMAGVILFMEWYNKKKAAEARKNRKAKKQIKTKDIELGQAKKPQIKINIQQKLAQSESLLNYTVPKEKRQEIKEAAHTTAKKVEVMVENKPKKLQIEKMQVQMKNNRGMM</sequence>
<keyword evidence="1" id="KW-0812">Transmembrane</keyword>
<dbReference type="Proteomes" id="UP001642409">
    <property type="component" value="Unassembled WGS sequence"/>
</dbReference>
<dbReference type="EMBL" id="CATOUU010000697">
    <property type="protein sequence ID" value="CAI9941850.1"/>
    <property type="molecule type" value="Genomic_DNA"/>
</dbReference>
<dbReference type="InterPro" id="IPR009030">
    <property type="entry name" value="Growth_fac_rcpt_cys_sf"/>
</dbReference>
<gene>
    <name evidence="4" type="ORF">HINF_LOCUS12983</name>
    <name evidence="3" type="ORF">HINF_LOCUS29495</name>
</gene>
<dbReference type="Gene3D" id="2.10.220.10">
    <property type="entry name" value="Hormone Receptor, Insulin-like Growth Factor Receptor 1, Chain A, domain 2"/>
    <property type="match status" value="1"/>
</dbReference>
<organism evidence="3">
    <name type="scientific">Hexamita inflata</name>
    <dbReference type="NCBI Taxonomy" id="28002"/>
    <lineage>
        <taxon>Eukaryota</taxon>
        <taxon>Metamonada</taxon>
        <taxon>Diplomonadida</taxon>
        <taxon>Hexamitidae</taxon>
        <taxon>Hexamitinae</taxon>
        <taxon>Hexamita</taxon>
    </lineage>
</organism>
<reference evidence="4 5" key="2">
    <citation type="submission" date="2024-07" db="EMBL/GenBank/DDBJ databases">
        <authorList>
            <person name="Akdeniz Z."/>
        </authorList>
    </citation>
    <scope>NUCLEOTIDE SEQUENCE [LARGE SCALE GENOMIC DNA]</scope>
</reference>
<accession>A0AA86PKV3</accession>
<keyword evidence="1" id="KW-0472">Membrane</keyword>
<keyword evidence="5" id="KW-1185">Reference proteome</keyword>
<feature type="transmembrane region" description="Helical" evidence="1">
    <location>
        <begin position="1975"/>
        <end position="1997"/>
    </location>
</feature>
<evidence type="ECO:0000313" key="4">
    <source>
        <dbReference type="EMBL" id="CAL5993275.1"/>
    </source>
</evidence>
<dbReference type="SUPFAM" id="SSF57184">
    <property type="entry name" value="Growth factor receptor domain"/>
    <property type="match status" value="2"/>
</dbReference>
<comment type="caution">
    <text evidence="3">The sequence shown here is derived from an EMBL/GenBank/DDBJ whole genome shotgun (WGS) entry which is preliminary data.</text>
</comment>
<evidence type="ECO:0000313" key="3">
    <source>
        <dbReference type="EMBL" id="CAI9941850.1"/>
    </source>
</evidence>
<name>A0AA86PKV3_9EUKA</name>
<dbReference type="InterPro" id="IPR006212">
    <property type="entry name" value="Furin_repeat"/>
</dbReference>
<reference evidence="3" key="1">
    <citation type="submission" date="2023-06" db="EMBL/GenBank/DDBJ databases">
        <authorList>
            <person name="Kurt Z."/>
        </authorList>
    </citation>
    <scope>NUCLEOTIDE SEQUENCE</scope>
</reference>
<feature type="signal peptide" evidence="2">
    <location>
        <begin position="1"/>
        <end position="16"/>
    </location>
</feature>
<keyword evidence="2" id="KW-0732">Signal</keyword>
<keyword evidence="1" id="KW-1133">Transmembrane helix</keyword>
<proteinExistence type="predicted"/>
<dbReference type="SMART" id="SM00261">
    <property type="entry name" value="FU"/>
    <property type="match status" value="4"/>
</dbReference>
<dbReference type="EMBL" id="CAXDID020000030">
    <property type="protein sequence ID" value="CAL5993275.1"/>
    <property type="molecule type" value="Genomic_DNA"/>
</dbReference>
<evidence type="ECO:0000256" key="2">
    <source>
        <dbReference type="SAM" id="SignalP"/>
    </source>
</evidence>
<evidence type="ECO:0000256" key="1">
    <source>
        <dbReference type="SAM" id="Phobius"/>
    </source>
</evidence>
<protein>
    <submittedName>
        <fullName evidence="3">Uncharacterized protein</fullName>
    </submittedName>
</protein>